<protein>
    <submittedName>
        <fullName evidence="2">Uncharacterized protein</fullName>
    </submittedName>
</protein>
<dbReference type="RefSeq" id="WP_093728245.1">
    <property type="nucleotide sequence ID" value="NZ_FMZB01000010.1"/>
</dbReference>
<dbReference type="STRING" id="361279.SAMN05421663_110104"/>
<proteinExistence type="predicted"/>
<sequence length="110" mass="12479">MEGTKHVQVYAQHRHHDPAFIIGNAEGLRALIRALETALETGCGHATVFPSDGEGYDVLIKKLEPLEEKLFESLEMPYTEQYGPQNSHCYYEHRSDDPAAPHPIHSVFHR</sequence>
<gene>
    <name evidence="2" type="ORF">SAMN05421663_110104</name>
</gene>
<organism evidence="2 3">
    <name type="scientific">Terribacillus halophilus</name>
    <dbReference type="NCBI Taxonomy" id="361279"/>
    <lineage>
        <taxon>Bacteria</taxon>
        <taxon>Bacillati</taxon>
        <taxon>Bacillota</taxon>
        <taxon>Bacilli</taxon>
        <taxon>Bacillales</taxon>
        <taxon>Bacillaceae</taxon>
        <taxon>Terribacillus</taxon>
    </lineage>
</organism>
<feature type="region of interest" description="Disordered" evidence="1">
    <location>
        <begin position="87"/>
        <end position="110"/>
    </location>
</feature>
<evidence type="ECO:0000256" key="1">
    <source>
        <dbReference type="SAM" id="MobiDB-lite"/>
    </source>
</evidence>
<evidence type="ECO:0000313" key="3">
    <source>
        <dbReference type="Proteomes" id="UP000198666"/>
    </source>
</evidence>
<dbReference type="EMBL" id="FMZB01000010">
    <property type="protein sequence ID" value="SDD41637.1"/>
    <property type="molecule type" value="Genomic_DNA"/>
</dbReference>
<reference evidence="3" key="1">
    <citation type="submission" date="2016-10" db="EMBL/GenBank/DDBJ databases">
        <authorList>
            <person name="Varghese N."/>
            <person name="Submissions S."/>
        </authorList>
    </citation>
    <scope>NUCLEOTIDE SEQUENCE [LARGE SCALE GENOMIC DNA]</scope>
    <source>
        <strain evidence="3">DSM 21620</strain>
    </source>
</reference>
<dbReference type="AlphaFoldDB" id="A0A1G6UM32"/>
<name>A0A1G6UM32_9BACI</name>
<evidence type="ECO:0000313" key="2">
    <source>
        <dbReference type="EMBL" id="SDD41637.1"/>
    </source>
</evidence>
<accession>A0A1G6UM32</accession>
<dbReference type="Proteomes" id="UP000198666">
    <property type="component" value="Unassembled WGS sequence"/>
</dbReference>
<keyword evidence="3" id="KW-1185">Reference proteome</keyword>
<dbReference type="OrthoDB" id="1725673at2"/>
<feature type="compositionally biased region" description="Basic and acidic residues" evidence="1">
    <location>
        <begin position="90"/>
        <end position="99"/>
    </location>
</feature>